<feature type="region of interest" description="Disordered" evidence="1">
    <location>
        <begin position="68"/>
        <end position="92"/>
    </location>
</feature>
<dbReference type="Proteomes" id="UP000184267">
    <property type="component" value="Unassembled WGS sequence"/>
</dbReference>
<evidence type="ECO:0000313" key="3">
    <source>
        <dbReference type="Proteomes" id="UP000184267"/>
    </source>
</evidence>
<feature type="compositionally biased region" description="Polar residues" evidence="1">
    <location>
        <begin position="77"/>
        <end position="87"/>
    </location>
</feature>
<comment type="caution">
    <text evidence="2">The sequence shown here is derived from an EMBL/GenBank/DDBJ whole genome shotgun (WGS) entry which is preliminary data.</text>
</comment>
<name>A0A1M2W3F2_TRAPU</name>
<sequence>MTRPVLSLNVPDDKHTVPGLHLPSPTDASCECTSLPVEIPDDAPLVPGLYLPSPEDSHAPLTEALNAAADAPPPTKSDASATQSHMDASQRRATHVDVATPHPASIHAPTAYLWPTLSQYELLGAVGTLLDQHQFPYESVHSVELDLENAELLEPFHPLFLLLRSLRSVSLRVDGPIVLGREMYNRLRMLHSTVTTLGIHYTGPSDPDTSADAVFVDRIVCGCSGAIQGTSVLPDMSWVQTLLLRLPDITVRPNELRTALTSLSPLLPNLHTVCLLDIATPSYVSQGQSTHAVREMRHFFDECHIYGPRTIRYFAWGRWMFEKPPGTKVVSFQEWDEEERRWTLKCAGLEALWDIL</sequence>
<evidence type="ECO:0000313" key="2">
    <source>
        <dbReference type="EMBL" id="OJT14385.1"/>
    </source>
</evidence>
<gene>
    <name evidence="2" type="ORF">TRAPUB_9067</name>
</gene>
<dbReference type="OMA" id="CSHNIAR"/>
<organism evidence="2 3">
    <name type="scientific">Trametes pubescens</name>
    <name type="common">White-rot fungus</name>
    <dbReference type="NCBI Taxonomy" id="154538"/>
    <lineage>
        <taxon>Eukaryota</taxon>
        <taxon>Fungi</taxon>
        <taxon>Dikarya</taxon>
        <taxon>Basidiomycota</taxon>
        <taxon>Agaricomycotina</taxon>
        <taxon>Agaricomycetes</taxon>
        <taxon>Polyporales</taxon>
        <taxon>Polyporaceae</taxon>
        <taxon>Trametes</taxon>
    </lineage>
</organism>
<reference evidence="2 3" key="1">
    <citation type="submission" date="2016-10" db="EMBL/GenBank/DDBJ databases">
        <title>Genome sequence of the basidiomycete white-rot fungus Trametes pubescens.</title>
        <authorList>
            <person name="Makela M.R."/>
            <person name="Granchi Z."/>
            <person name="Peng M."/>
            <person name="De Vries R.P."/>
            <person name="Grigoriev I."/>
            <person name="Riley R."/>
            <person name="Hilden K."/>
        </authorList>
    </citation>
    <scope>NUCLEOTIDE SEQUENCE [LARGE SCALE GENOMIC DNA]</scope>
    <source>
        <strain evidence="2 3">FBCC735</strain>
    </source>
</reference>
<protein>
    <submittedName>
        <fullName evidence="2">Uncharacterized protein</fullName>
    </submittedName>
</protein>
<evidence type="ECO:0000256" key="1">
    <source>
        <dbReference type="SAM" id="MobiDB-lite"/>
    </source>
</evidence>
<dbReference type="AlphaFoldDB" id="A0A1M2W3F2"/>
<keyword evidence="3" id="KW-1185">Reference proteome</keyword>
<feature type="region of interest" description="Disordered" evidence="1">
    <location>
        <begin position="1"/>
        <end position="25"/>
    </location>
</feature>
<accession>A0A1M2W3F2</accession>
<proteinExistence type="predicted"/>
<dbReference type="EMBL" id="MNAD01000295">
    <property type="protein sequence ID" value="OJT14385.1"/>
    <property type="molecule type" value="Genomic_DNA"/>
</dbReference>